<evidence type="ECO:0000313" key="5">
    <source>
        <dbReference type="Proteomes" id="UP000198287"/>
    </source>
</evidence>
<dbReference type="EMBL" id="LNIX01000004">
    <property type="protein sequence ID" value="OXA56461.1"/>
    <property type="molecule type" value="Genomic_DNA"/>
</dbReference>
<organism evidence="4 5">
    <name type="scientific">Folsomia candida</name>
    <name type="common">Springtail</name>
    <dbReference type="NCBI Taxonomy" id="158441"/>
    <lineage>
        <taxon>Eukaryota</taxon>
        <taxon>Metazoa</taxon>
        <taxon>Ecdysozoa</taxon>
        <taxon>Arthropoda</taxon>
        <taxon>Hexapoda</taxon>
        <taxon>Collembola</taxon>
        <taxon>Entomobryomorpha</taxon>
        <taxon>Isotomoidea</taxon>
        <taxon>Isotomidae</taxon>
        <taxon>Proisotominae</taxon>
        <taxon>Folsomia</taxon>
    </lineage>
</organism>
<dbReference type="InterPro" id="IPR002413">
    <property type="entry name" value="V5_allergen-like"/>
</dbReference>
<keyword evidence="2" id="KW-0472">Membrane</keyword>
<keyword evidence="2" id="KW-1133">Transmembrane helix</keyword>
<proteinExistence type="predicted"/>
<keyword evidence="2" id="KW-0812">Transmembrane</keyword>
<sequence>MQTRFNQGSVGSLGVMAMISFLVVAWGPGLSEQNHYCSISKDHTLCKFQGVGPRCKQPMELGISSRERQEIMSMHNSLRLMVATGAERRGRGGAQPMASNMRQMLDNHLFQEWDDELALSAQRLAEQCKYNHDCLNCRKVDRFLTGQNLYQFSENIERSGSNWEQAIMAWYDEVADWSPRHIDHFEFIKPLGHYTQMLWADTYKMGCGYVYYKDGKWNRKLYVCNYGPAGNIITTQMYKRGAPCSECPEGTSCSNSYPGLCSGPGRPDLEHSFSFVSADDDGSSSGGNDDNGSGSGGDGH</sequence>
<dbReference type="PROSITE" id="PS01010">
    <property type="entry name" value="CRISP_2"/>
    <property type="match status" value="1"/>
</dbReference>
<feature type="transmembrane region" description="Helical" evidence="2">
    <location>
        <begin position="12"/>
        <end position="30"/>
    </location>
</feature>
<dbReference type="PROSITE" id="PS01009">
    <property type="entry name" value="CRISP_1"/>
    <property type="match status" value="1"/>
</dbReference>
<evidence type="ECO:0000313" key="4">
    <source>
        <dbReference type="EMBL" id="OXA56461.1"/>
    </source>
</evidence>
<dbReference type="InterPro" id="IPR035940">
    <property type="entry name" value="CAP_sf"/>
</dbReference>
<dbReference type="PRINTS" id="PR00838">
    <property type="entry name" value="V5ALLERGEN"/>
</dbReference>
<accession>A0A226EI95</accession>
<evidence type="ECO:0000256" key="1">
    <source>
        <dbReference type="SAM" id="MobiDB-lite"/>
    </source>
</evidence>
<dbReference type="CDD" id="cd05380">
    <property type="entry name" value="CAP_euk"/>
    <property type="match status" value="1"/>
</dbReference>
<feature type="region of interest" description="Disordered" evidence="1">
    <location>
        <begin position="272"/>
        <end position="300"/>
    </location>
</feature>
<dbReference type="InterPro" id="IPR014044">
    <property type="entry name" value="CAP_dom"/>
</dbReference>
<name>A0A226EI95_FOLCA</name>
<dbReference type="Proteomes" id="UP000198287">
    <property type="component" value="Unassembled WGS sequence"/>
</dbReference>
<evidence type="ECO:0000256" key="2">
    <source>
        <dbReference type="SAM" id="Phobius"/>
    </source>
</evidence>
<dbReference type="Pfam" id="PF00188">
    <property type="entry name" value="CAP"/>
    <property type="match status" value="1"/>
</dbReference>
<keyword evidence="5" id="KW-1185">Reference proteome</keyword>
<dbReference type="InterPro" id="IPR001283">
    <property type="entry name" value="CRISP-related"/>
</dbReference>
<dbReference type="OMA" id="DSHNTIR"/>
<dbReference type="SMART" id="SM00198">
    <property type="entry name" value="SCP"/>
    <property type="match status" value="1"/>
</dbReference>
<dbReference type="PRINTS" id="PR00837">
    <property type="entry name" value="V5TPXLIKE"/>
</dbReference>
<evidence type="ECO:0000259" key="3">
    <source>
        <dbReference type="SMART" id="SM00198"/>
    </source>
</evidence>
<protein>
    <submittedName>
        <fullName evidence="4">CRISP/Allergen/PR-1</fullName>
    </submittedName>
</protein>
<dbReference type="SUPFAM" id="SSF55797">
    <property type="entry name" value="PR-1-like"/>
    <property type="match status" value="1"/>
</dbReference>
<dbReference type="Gene3D" id="3.40.33.10">
    <property type="entry name" value="CAP"/>
    <property type="match status" value="1"/>
</dbReference>
<dbReference type="AlphaFoldDB" id="A0A226EI95"/>
<dbReference type="GO" id="GO:0005576">
    <property type="term" value="C:extracellular region"/>
    <property type="evidence" value="ECO:0007669"/>
    <property type="project" value="InterPro"/>
</dbReference>
<reference evidence="4 5" key="1">
    <citation type="submission" date="2015-12" db="EMBL/GenBank/DDBJ databases">
        <title>The genome of Folsomia candida.</title>
        <authorList>
            <person name="Faddeeva A."/>
            <person name="Derks M.F."/>
            <person name="Anvar Y."/>
            <person name="Smit S."/>
            <person name="Van Straalen N."/>
            <person name="Roelofs D."/>
        </authorList>
    </citation>
    <scope>NUCLEOTIDE SEQUENCE [LARGE SCALE GENOMIC DNA]</scope>
    <source>
        <strain evidence="4 5">VU population</strain>
        <tissue evidence="4">Whole body</tissue>
    </source>
</reference>
<gene>
    <name evidence="4" type="ORF">Fcan01_09504</name>
</gene>
<dbReference type="InterPro" id="IPR018244">
    <property type="entry name" value="Allrgn_V5/Tpx1_CS"/>
</dbReference>
<comment type="caution">
    <text evidence="4">The sequence shown here is derived from an EMBL/GenBank/DDBJ whole genome shotgun (WGS) entry which is preliminary data.</text>
</comment>
<dbReference type="OrthoDB" id="414826at2759"/>
<feature type="domain" description="SCP" evidence="3">
    <location>
        <begin position="66"/>
        <end position="234"/>
    </location>
</feature>
<dbReference type="PANTHER" id="PTHR10334">
    <property type="entry name" value="CYSTEINE-RICH SECRETORY PROTEIN-RELATED"/>
    <property type="match status" value="1"/>
</dbReference>